<proteinExistence type="inferred from homology"/>
<evidence type="ECO:0000256" key="2">
    <source>
        <dbReference type="ARBA" id="ARBA00005540"/>
    </source>
</evidence>
<keyword evidence="5 8" id="KW-0812">Transmembrane</keyword>
<evidence type="ECO:0000256" key="1">
    <source>
        <dbReference type="ARBA" id="ARBA00004651"/>
    </source>
</evidence>
<name>A0A644ZSN2_9ZZZZ</name>
<evidence type="ECO:0000256" key="3">
    <source>
        <dbReference type="ARBA" id="ARBA00022448"/>
    </source>
</evidence>
<dbReference type="Pfam" id="PF12822">
    <property type="entry name" value="ECF_trnsprt"/>
    <property type="match status" value="1"/>
</dbReference>
<dbReference type="GO" id="GO:0032217">
    <property type="term" value="F:riboflavin transmembrane transporter activity"/>
    <property type="evidence" value="ECO:0007669"/>
    <property type="project" value="InterPro"/>
</dbReference>
<feature type="transmembrane region" description="Helical" evidence="8">
    <location>
        <begin position="170"/>
        <end position="194"/>
    </location>
</feature>
<sequence>MKSEISVNQRGSAKVIAKVGVLSAVATVLMLFDFPLWFTPNFYQLDFSEVPVLLGAFALGPAAGAAIELVKILINFVLNGTDTGGVGELANFIIGCSLVIPAGFIYKHNKSYKTAIIGFIAGTLAMAIAGAFMNYYLLLPVYSKVYGAPVQAFIEMGKAINPAITDLKTFVLYAVVPFNVFKGIVVSAAVLLIYKRISPILHK</sequence>
<dbReference type="PANTHER" id="PTHR38438">
    <property type="entry name" value="RIBOFLAVIN TRANSPORTER RIBU"/>
    <property type="match status" value="1"/>
</dbReference>
<evidence type="ECO:0000256" key="4">
    <source>
        <dbReference type="ARBA" id="ARBA00022475"/>
    </source>
</evidence>
<reference evidence="9" key="1">
    <citation type="submission" date="2019-08" db="EMBL/GenBank/DDBJ databases">
        <authorList>
            <person name="Kucharzyk K."/>
            <person name="Murdoch R.W."/>
            <person name="Higgins S."/>
            <person name="Loffler F."/>
        </authorList>
    </citation>
    <scope>NUCLEOTIDE SEQUENCE</scope>
</reference>
<evidence type="ECO:0000256" key="7">
    <source>
        <dbReference type="ARBA" id="ARBA00023136"/>
    </source>
</evidence>
<organism evidence="9">
    <name type="scientific">bioreactor metagenome</name>
    <dbReference type="NCBI Taxonomy" id="1076179"/>
    <lineage>
        <taxon>unclassified sequences</taxon>
        <taxon>metagenomes</taxon>
        <taxon>ecological metagenomes</taxon>
    </lineage>
</organism>
<dbReference type="InterPro" id="IPR025720">
    <property type="entry name" value="RibU"/>
</dbReference>
<keyword evidence="6 8" id="KW-1133">Transmembrane helix</keyword>
<dbReference type="PANTHER" id="PTHR38438:SF1">
    <property type="entry name" value="RIBOFLAVIN TRANSPORTER RIBU"/>
    <property type="match status" value="1"/>
</dbReference>
<keyword evidence="4" id="KW-1003">Cell membrane</keyword>
<accession>A0A644ZSN2</accession>
<comment type="similarity">
    <text evidence="2">Belongs to the prokaryotic riboflavin transporter (P-RFT) (TC 2.A.87) family.</text>
</comment>
<evidence type="ECO:0000256" key="5">
    <source>
        <dbReference type="ARBA" id="ARBA00022692"/>
    </source>
</evidence>
<protein>
    <submittedName>
        <fullName evidence="9">Riboflavin transporter RibU</fullName>
    </submittedName>
</protein>
<keyword evidence="3" id="KW-0813">Transport</keyword>
<feature type="transmembrane region" description="Helical" evidence="8">
    <location>
        <begin position="115"/>
        <end position="137"/>
    </location>
</feature>
<feature type="transmembrane region" description="Helical" evidence="8">
    <location>
        <begin position="15"/>
        <end position="38"/>
    </location>
</feature>
<comment type="caution">
    <text evidence="9">The sequence shown here is derived from an EMBL/GenBank/DDBJ whole genome shotgun (WGS) entry which is preliminary data.</text>
</comment>
<evidence type="ECO:0000256" key="8">
    <source>
        <dbReference type="SAM" id="Phobius"/>
    </source>
</evidence>
<dbReference type="GO" id="GO:0005886">
    <property type="term" value="C:plasma membrane"/>
    <property type="evidence" value="ECO:0007669"/>
    <property type="project" value="UniProtKB-SubCell"/>
</dbReference>
<feature type="transmembrane region" description="Helical" evidence="8">
    <location>
        <begin position="89"/>
        <end position="106"/>
    </location>
</feature>
<gene>
    <name evidence="9" type="primary">ribU_7</name>
    <name evidence="9" type="ORF">SDC9_90433</name>
</gene>
<dbReference type="PIRSF" id="PIRSF037778">
    <property type="entry name" value="UCP037778_transp_RibU"/>
    <property type="match status" value="1"/>
</dbReference>
<dbReference type="AlphaFoldDB" id="A0A644ZSN2"/>
<dbReference type="Gene3D" id="1.10.1760.20">
    <property type="match status" value="1"/>
</dbReference>
<evidence type="ECO:0000256" key="6">
    <source>
        <dbReference type="ARBA" id="ARBA00022989"/>
    </source>
</evidence>
<dbReference type="EMBL" id="VSSQ01010222">
    <property type="protein sequence ID" value="MPM43756.1"/>
    <property type="molecule type" value="Genomic_DNA"/>
</dbReference>
<evidence type="ECO:0000313" key="9">
    <source>
        <dbReference type="EMBL" id="MPM43756.1"/>
    </source>
</evidence>
<keyword evidence="7 8" id="KW-0472">Membrane</keyword>
<dbReference type="InterPro" id="IPR024529">
    <property type="entry name" value="ECF_trnsprt_substrate-spec"/>
</dbReference>
<comment type="subcellular location">
    <subcellularLocation>
        <location evidence="1">Cell membrane</location>
        <topology evidence="1">Multi-pass membrane protein</topology>
    </subcellularLocation>
</comment>
<feature type="transmembrane region" description="Helical" evidence="8">
    <location>
        <begin position="50"/>
        <end position="77"/>
    </location>
</feature>